<dbReference type="Pfam" id="PF00578">
    <property type="entry name" value="AhpC-TSA"/>
    <property type="match status" value="1"/>
</dbReference>
<organism evidence="2 3">
    <name type="scientific">Gimesia chilikensis</name>
    <dbReference type="NCBI Taxonomy" id="2605989"/>
    <lineage>
        <taxon>Bacteria</taxon>
        <taxon>Pseudomonadati</taxon>
        <taxon>Planctomycetota</taxon>
        <taxon>Planctomycetia</taxon>
        <taxon>Planctomycetales</taxon>
        <taxon>Planctomycetaceae</taxon>
        <taxon>Gimesia</taxon>
    </lineage>
</organism>
<sequence length="169" mass="19029">MLKPQQQVPDLTVKTVGGSDWTLSGQSPENFTFLFFYRGYHCPICRKYLGSIDRKLDDLTSMGIHAVAISSDTEERATRSKEEWKVQNLPIGYGLSIEEARRWGLYVSKGIKADEPEIFSEPGLFIVRPNLELYAASIQTMPFTRPSIDELIGGFSYIIQNAYPGRGEA</sequence>
<dbReference type="CDD" id="cd02970">
    <property type="entry name" value="PRX_like2"/>
    <property type="match status" value="1"/>
</dbReference>
<dbReference type="GO" id="GO:0016491">
    <property type="term" value="F:oxidoreductase activity"/>
    <property type="evidence" value="ECO:0007669"/>
    <property type="project" value="InterPro"/>
</dbReference>
<dbReference type="Gene3D" id="3.40.30.10">
    <property type="entry name" value="Glutaredoxin"/>
    <property type="match status" value="1"/>
</dbReference>
<dbReference type="InterPro" id="IPR036249">
    <property type="entry name" value="Thioredoxin-like_sf"/>
</dbReference>
<dbReference type="SUPFAM" id="SSF52833">
    <property type="entry name" value="Thioredoxin-like"/>
    <property type="match status" value="1"/>
</dbReference>
<evidence type="ECO:0000313" key="2">
    <source>
        <dbReference type="EMBL" id="QDU04963.1"/>
    </source>
</evidence>
<gene>
    <name evidence="2" type="ORF">V6x_46940</name>
</gene>
<dbReference type="GO" id="GO:0016209">
    <property type="term" value="F:antioxidant activity"/>
    <property type="evidence" value="ECO:0007669"/>
    <property type="project" value="InterPro"/>
</dbReference>
<dbReference type="EMBL" id="CP036347">
    <property type="protein sequence ID" value="QDU04963.1"/>
    <property type="molecule type" value="Genomic_DNA"/>
</dbReference>
<dbReference type="AlphaFoldDB" id="A0A517WI90"/>
<proteinExistence type="predicted"/>
<name>A0A517WI90_9PLAN</name>
<accession>A0A517WI90</accession>
<dbReference type="InterPro" id="IPR000866">
    <property type="entry name" value="AhpC/TSA"/>
</dbReference>
<feature type="domain" description="Thioredoxin" evidence="1">
    <location>
        <begin position="2"/>
        <end position="160"/>
    </location>
</feature>
<protein>
    <submittedName>
        <fullName evidence="2">AhpC/TSA family protein</fullName>
    </submittedName>
</protein>
<evidence type="ECO:0000313" key="3">
    <source>
        <dbReference type="Proteomes" id="UP000320722"/>
    </source>
</evidence>
<dbReference type="InterPro" id="IPR013766">
    <property type="entry name" value="Thioredoxin_domain"/>
</dbReference>
<dbReference type="Proteomes" id="UP000320722">
    <property type="component" value="Chromosome"/>
</dbReference>
<reference evidence="2 3" key="1">
    <citation type="submission" date="2019-02" db="EMBL/GenBank/DDBJ databases">
        <title>Deep-cultivation of Planctomycetes and their phenomic and genomic characterization uncovers novel biology.</title>
        <authorList>
            <person name="Wiegand S."/>
            <person name="Jogler M."/>
            <person name="Boedeker C."/>
            <person name="Pinto D."/>
            <person name="Vollmers J."/>
            <person name="Rivas-Marin E."/>
            <person name="Kohn T."/>
            <person name="Peeters S.H."/>
            <person name="Heuer A."/>
            <person name="Rast P."/>
            <person name="Oberbeckmann S."/>
            <person name="Bunk B."/>
            <person name="Jeske O."/>
            <person name="Meyerdierks A."/>
            <person name="Storesund J.E."/>
            <person name="Kallscheuer N."/>
            <person name="Luecker S."/>
            <person name="Lage O.M."/>
            <person name="Pohl T."/>
            <person name="Merkel B.J."/>
            <person name="Hornburger P."/>
            <person name="Mueller R.-W."/>
            <person name="Bruemmer F."/>
            <person name="Labrenz M."/>
            <person name="Spormann A.M."/>
            <person name="Op den Camp H."/>
            <person name="Overmann J."/>
            <person name="Amann R."/>
            <person name="Jetten M.S.M."/>
            <person name="Mascher T."/>
            <person name="Medema M.H."/>
            <person name="Devos D.P."/>
            <person name="Kaster A.-K."/>
            <person name="Ovreas L."/>
            <person name="Rohde M."/>
            <person name="Galperin M.Y."/>
            <person name="Jogler C."/>
        </authorList>
    </citation>
    <scope>NUCLEOTIDE SEQUENCE [LARGE SCALE GENOMIC DNA]</scope>
    <source>
        <strain evidence="2 3">V6</strain>
    </source>
</reference>
<evidence type="ECO:0000259" key="1">
    <source>
        <dbReference type="PROSITE" id="PS51352"/>
    </source>
</evidence>
<dbReference type="PROSITE" id="PS51352">
    <property type="entry name" value="THIOREDOXIN_2"/>
    <property type="match status" value="1"/>
</dbReference>
<dbReference type="RefSeq" id="WP_145042863.1">
    <property type="nucleotide sequence ID" value="NZ_CP036347.1"/>
</dbReference>